<evidence type="ECO:0000256" key="8">
    <source>
        <dbReference type="SAM" id="MobiDB-lite"/>
    </source>
</evidence>
<comment type="cofactor">
    <cofactor evidence="1 6 7">
        <name>pyridoxal 5'-phosphate</name>
        <dbReference type="ChEBI" id="CHEBI:597326"/>
    </cofactor>
</comment>
<accession>A0A1T4YF62</accession>
<dbReference type="Gene3D" id="3.40.640.10">
    <property type="entry name" value="Type I PLP-dependent aspartate aminotransferase-like (Major domain)"/>
    <property type="match status" value="1"/>
</dbReference>
<dbReference type="RefSeq" id="WP_078715080.1">
    <property type="nucleotide sequence ID" value="NZ_FUYG01000008.1"/>
</dbReference>
<dbReference type="InterPro" id="IPR015424">
    <property type="entry name" value="PyrdxlP-dep_Trfase"/>
</dbReference>
<evidence type="ECO:0000256" key="1">
    <source>
        <dbReference type="ARBA" id="ARBA00001933"/>
    </source>
</evidence>
<evidence type="ECO:0000256" key="7">
    <source>
        <dbReference type="RuleBase" id="RU000382"/>
    </source>
</evidence>
<protein>
    <submittedName>
        <fullName evidence="9">L-2,4-diaminobutyrate decarboxylase</fullName>
    </submittedName>
</protein>
<dbReference type="PANTHER" id="PTHR45677">
    <property type="entry name" value="GLUTAMATE DECARBOXYLASE-RELATED"/>
    <property type="match status" value="1"/>
</dbReference>
<evidence type="ECO:0000256" key="2">
    <source>
        <dbReference type="ARBA" id="ARBA00009533"/>
    </source>
</evidence>
<dbReference type="InterPro" id="IPR002129">
    <property type="entry name" value="PyrdxlP-dep_de-COase"/>
</dbReference>
<feature type="compositionally biased region" description="Basic and acidic residues" evidence="8">
    <location>
        <begin position="1"/>
        <end position="10"/>
    </location>
</feature>
<dbReference type="PANTHER" id="PTHR45677:SF8">
    <property type="entry name" value="CYSTEINE SULFINIC ACID DECARBOXYLASE"/>
    <property type="match status" value="1"/>
</dbReference>
<evidence type="ECO:0000256" key="3">
    <source>
        <dbReference type="ARBA" id="ARBA00022793"/>
    </source>
</evidence>
<evidence type="ECO:0000313" key="10">
    <source>
        <dbReference type="Proteomes" id="UP000189735"/>
    </source>
</evidence>
<dbReference type="GO" id="GO:0030170">
    <property type="term" value="F:pyridoxal phosphate binding"/>
    <property type="evidence" value="ECO:0007669"/>
    <property type="project" value="InterPro"/>
</dbReference>
<comment type="similarity">
    <text evidence="2 7">Belongs to the group II decarboxylase family.</text>
</comment>
<sequence length="502" mass="54041">MTQLSHETRALRPTHPRAEPTQLLTSGSAAEYAELLHTVVDSIAERFRTVRYPGSGASRSELASLIDSIDLDGDGIGSKPALAEADELYARNAVWFHVPGYAAHLNCPVLLPAVAAEALLASINTSVDTYDQSLIATLMERRLLDWAASSIGFTGGDGIFTSGGTQSNLQALYLAREKAMSRSNAALGDLRVFTTAASHFSIARSCHLLGLSPQALIHVATDAEGRMDPDALRGALADLTRERSTDVVVAVAITAGTTDRGVIDPIAPISSICAENRIWLHVDAAYGGGLLLSPTRRSLLDGIERASSVTIDFHKTFFQPVSSSALIVSDAQDLSAASWHADYLNPADEAAAYDPDPNQVDRSLQTTRRFDALKLWTTLRALGSAHVGALFDEVCDLAERVREDLLNDPEFRVFGTTDLSTVLFRYQPHGLDDESARILVPEIRADLLHSGRAMVARTVVDGSACLKLTLLNPHTTQDDLADVIELVRVTARGLLAKKGERA</sequence>
<evidence type="ECO:0000256" key="6">
    <source>
        <dbReference type="PIRSR" id="PIRSR602129-50"/>
    </source>
</evidence>
<feature type="region of interest" description="Disordered" evidence="8">
    <location>
        <begin position="1"/>
        <end position="21"/>
    </location>
</feature>
<feature type="modified residue" description="N6-(pyridoxal phosphate)lysine" evidence="6">
    <location>
        <position position="315"/>
    </location>
</feature>
<keyword evidence="4 6" id="KW-0663">Pyridoxal phosphate</keyword>
<dbReference type="EMBL" id="FUYG01000008">
    <property type="protein sequence ID" value="SKB00462.1"/>
    <property type="molecule type" value="Genomic_DNA"/>
</dbReference>
<dbReference type="GO" id="GO:0004058">
    <property type="term" value="F:aromatic-L-amino-acid decarboxylase activity"/>
    <property type="evidence" value="ECO:0007669"/>
    <property type="project" value="UniProtKB-ARBA"/>
</dbReference>
<proteinExistence type="inferred from homology"/>
<evidence type="ECO:0000256" key="5">
    <source>
        <dbReference type="ARBA" id="ARBA00023239"/>
    </source>
</evidence>
<keyword evidence="3" id="KW-0210">Decarboxylase</keyword>
<dbReference type="GO" id="GO:0006520">
    <property type="term" value="P:amino acid metabolic process"/>
    <property type="evidence" value="ECO:0007669"/>
    <property type="project" value="InterPro"/>
</dbReference>
<dbReference type="SUPFAM" id="SSF53383">
    <property type="entry name" value="PLP-dependent transferases"/>
    <property type="match status" value="1"/>
</dbReference>
<evidence type="ECO:0000313" key="9">
    <source>
        <dbReference type="EMBL" id="SKB00462.1"/>
    </source>
</evidence>
<dbReference type="GO" id="GO:0005737">
    <property type="term" value="C:cytoplasm"/>
    <property type="evidence" value="ECO:0007669"/>
    <property type="project" value="TreeGrafter"/>
</dbReference>
<dbReference type="InterPro" id="IPR015422">
    <property type="entry name" value="PyrdxlP-dep_Trfase_small"/>
</dbReference>
<keyword evidence="5 7" id="KW-0456">Lyase</keyword>
<dbReference type="Proteomes" id="UP000189735">
    <property type="component" value="Unassembled WGS sequence"/>
</dbReference>
<dbReference type="InterPro" id="IPR015421">
    <property type="entry name" value="PyrdxlP-dep_Trfase_major"/>
</dbReference>
<dbReference type="Pfam" id="PF00282">
    <property type="entry name" value="Pyridoxal_deC"/>
    <property type="match status" value="1"/>
</dbReference>
<dbReference type="PRINTS" id="PR00800">
    <property type="entry name" value="YHDCRBOXLASE"/>
</dbReference>
<name>A0A1T4YF62_9MICO</name>
<evidence type="ECO:0000256" key="4">
    <source>
        <dbReference type="ARBA" id="ARBA00022898"/>
    </source>
</evidence>
<dbReference type="InterPro" id="IPR010977">
    <property type="entry name" value="Aromatic_deC"/>
</dbReference>
<dbReference type="GO" id="GO:0019752">
    <property type="term" value="P:carboxylic acid metabolic process"/>
    <property type="evidence" value="ECO:0007669"/>
    <property type="project" value="InterPro"/>
</dbReference>
<gene>
    <name evidence="9" type="ORF">SAMN06295879_3016</name>
</gene>
<dbReference type="AlphaFoldDB" id="A0A1T4YF62"/>
<organism evidence="9 10">
    <name type="scientific">Agreia bicolorata</name>
    <dbReference type="NCBI Taxonomy" id="110935"/>
    <lineage>
        <taxon>Bacteria</taxon>
        <taxon>Bacillati</taxon>
        <taxon>Actinomycetota</taxon>
        <taxon>Actinomycetes</taxon>
        <taxon>Micrococcales</taxon>
        <taxon>Microbacteriaceae</taxon>
        <taxon>Agreia</taxon>
    </lineage>
</organism>
<reference evidence="10" key="1">
    <citation type="submission" date="2017-02" db="EMBL/GenBank/DDBJ databases">
        <authorList>
            <person name="Varghese N."/>
            <person name="Submissions S."/>
        </authorList>
    </citation>
    <scope>NUCLEOTIDE SEQUENCE [LARGE SCALE GENOMIC DNA]</scope>
    <source>
        <strain evidence="10">VKM Ac-2052</strain>
    </source>
</reference>
<dbReference type="Gene3D" id="3.90.1150.10">
    <property type="entry name" value="Aspartate Aminotransferase, domain 1"/>
    <property type="match status" value="1"/>
</dbReference>